<keyword evidence="2" id="KW-0732">Signal</keyword>
<organism evidence="3 4">
    <name type="scientific">Caenorhabditis japonica</name>
    <dbReference type="NCBI Taxonomy" id="281687"/>
    <lineage>
        <taxon>Eukaryota</taxon>
        <taxon>Metazoa</taxon>
        <taxon>Ecdysozoa</taxon>
        <taxon>Nematoda</taxon>
        <taxon>Chromadorea</taxon>
        <taxon>Rhabditida</taxon>
        <taxon>Rhabditina</taxon>
        <taxon>Rhabditomorpha</taxon>
        <taxon>Rhabditoidea</taxon>
        <taxon>Rhabditidae</taxon>
        <taxon>Peloderinae</taxon>
        <taxon>Caenorhabditis</taxon>
    </lineage>
</organism>
<dbReference type="EnsemblMetazoa" id="CJA14277.1">
    <property type="protein sequence ID" value="CJA14277.1"/>
    <property type="gene ID" value="WBGene00133481"/>
</dbReference>
<proteinExistence type="predicted"/>
<reference evidence="4" key="1">
    <citation type="submission" date="2010-08" db="EMBL/GenBank/DDBJ databases">
        <authorList>
            <consortium name="Caenorhabditis japonica Sequencing Consortium"/>
            <person name="Wilson R.K."/>
        </authorList>
    </citation>
    <scope>NUCLEOTIDE SEQUENCE [LARGE SCALE GENOMIC DNA]</scope>
    <source>
        <strain evidence="4">DF5081</strain>
    </source>
</reference>
<dbReference type="AlphaFoldDB" id="A0A8R1I1A5"/>
<sequence>MLICLVVALLMSTTSAVDFNDYALERIARAPHPSSTLLVPYPRVGKRSDRDSEKSVPSENQLQKRLYMARVGKRAFFYTPRIGK</sequence>
<feature type="chain" id="PRO_5036272490" evidence="2">
    <location>
        <begin position="17"/>
        <end position="84"/>
    </location>
</feature>
<dbReference type="OMA" id="LYMARVG"/>
<evidence type="ECO:0000256" key="2">
    <source>
        <dbReference type="SAM" id="SignalP"/>
    </source>
</evidence>
<keyword evidence="4" id="KW-1185">Reference proteome</keyword>
<feature type="signal peptide" evidence="2">
    <location>
        <begin position="1"/>
        <end position="16"/>
    </location>
</feature>
<dbReference type="Proteomes" id="UP000005237">
    <property type="component" value="Unassembled WGS sequence"/>
</dbReference>
<feature type="compositionally biased region" description="Basic and acidic residues" evidence="1">
    <location>
        <begin position="46"/>
        <end position="56"/>
    </location>
</feature>
<reference evidence="3" key="2">
    <citation type="submission" date="2022-06" db="UniProtKB">
        <authorList>
            <consortium name="EnsemblMetazoa"/>
        </authorList>
    </citation>
    <scope>IDENTIFICATION</scope>
    <source>
        <strain evidence="3">DF5081</strain>
    </source>
</reference>
<accession>A0A8R1I1A5</accession>
<dbReference type="EnsemblMetazoa" id="CJA14277.2">
    <property type="protein sequence ID" value="CJA14277.2"/>
    <property type="gene ID" value="WBGene00133481"/>
</dbReference>
<evidence type="ECO:0000313" key="4">
    <source>
        <dbReference type="Proteomes" id="UP000005237"/>
    </source>
</evidence>
<evidence type="ECO:0000313" key="3">
    <source>
        <dbReference type="EnsemblMetazoa" id="CJA14277.1"/>
    </source>
</evidence>
<dbReference type="GO" id="GO:0007218">
    <property type="term" value="P:neuropeptide signaling pathway"/>
    <property type="evidence" value="ECO:0007669"/>
    <property type="project" value="EnsemblMetazoa"/>
</dbReference>
<protein>
    <submittedName>
        <fullName evidence="3">Uncharacterized protein</fullName>
    </submittedName>
</protein>
<name>A0A8R1I1A5_CAEJA</name>
<evidence type="ECO:0000256" key="1">
    <source>
        <dbReference type="SAM" id="MobiDB-lite"/>
    </source>
</evidence>
<feature type="region of interest" description="Disordered" evidence="1">
    <location>
        <begin position="39"/>
        <end position="60"/>
    </location>
</feature>
<dbReference type="GO" id="GO:0001664">
    <property type="term" value="F:G protein-coupled receptor binding"/>
    <property type="evidence" value="ECO:0007669"/>
    <property type="project" value="EnsemblMetazoa"/>
</dbReference>